<protein>
    <recommendedName>
        <fullName evidence="3">Reverse transcriptase Ty1/copia-type domain-containing protein</fullName>
    </recommendedName>
</protein>
<organism evidence="1 2">
    <name type="scientific">Vitis vinifera</name>
    <name type="common">Grape</name>
    <dbReference type="NCBI Taxonomy" id="29760"/>
    <lineage>
        <taxon>Eukaryota</taxon>
        <taxon>Viridiplantae</taxon>
        <taxon>Streptophyta</taxon>
        <taxon>Embryophyta</taxon>
        <taxon>Tracheophyta</taxon>
        <taxon>Spermatophyta</taxon>
        <taxon>Magnoliopsida</taxon>
        <taxon>eudicotyledons</taxon>
        <taxon>Gunneridae</taxon>
        <taxon>Pentapetalae</taxon>
        <taxon>rosids</taxon>
        <taxon>Vitales</taxon>
        <taxon>Vitaceae</taxon>
        <taxon>Viteae</taxon>
        <taxon>Vitis</taxon>
    </lineage>
</organism>
<evidence type="ECO:0008006" key="3">
    <source>
        <dbReference type="Google" id="ProtNLM"/>
    </source>
</evidence>
<gene>
    <name evidence="1" type="ORF">CK203_030405</name>
</gene>
<name>A0A438IV80_VITVI</name>
<comment type="caution">
    <text evidence="1">The sequence shown here is derived from an EMBL/GenBank/DDBJ whole genome shotgun (WGS) entry which is preliminary data.</text>
</comment>
<reference evidence="1 2" key="1">
    <citation type="journal article" date="2018" name="PLoS Genet.">
        <title>Population sequencing reveals clonal diversity and ancestral inbreeding in the grapevine cultivar Chardonnay.</title>
        <authorList>
            <person name="Roach M.J."/>
            <person name="Johnson D.L."/>
            <person name="Bohlmann J."/>
            <person name="van Vuuren H.J."/>
            <person name="Jones S.J."/>
            <person name="Pretorius I.S."/>
            <person name="Schmidt S.A."/>
            <person name="Borneman A.R."/>
        </authorList>
    </citation>
    <scope>NUCLEOTIDE SEQUENCE [LARGE SCALE GENOMIC DNA]</scope>
    <source>
        <strain evidence="2">cv. Chardonnay</strain>
        <tissue evidence="1">Leaf</tissue>
    </source>
</reference>
<proteinExistence type="predicted"/>
<dbReference type="AlphaFoldDB" id="A0A438IV80"/>
<sequence>MNGEMEALEKNKTWELVDLLAGKRPMGCKWVYTVKYEADETLERGALLSTLSIRLGYKLKQALDTKQQENASNGLKGFFISKALASFLSLPASNIQSYLKIQVVGNLLTEISRELVVCIQMHILLPERIIVASIVFQVWDIFLLN</sequence>
<evidence type="ECO:0000313" key="1">
    <source>
        <dbReference type="EMBL" id="RVX00627.1"/>
    </source>
</evidence>
<accession>A0A438IV80</accession>
<evidence type="ECO:0000313" key="2">
    <source>
        <dbReference type="Proteomes" id="UP000288805"/>
    </source>
</evidence>
<dbReference type="Proteomes" id="UP000288805">
    <property type="component" value="Unassembled WGS sequence"/>
</dbReference>
<dbReference type="EMBL" id="QGNW01000080">
    <property type="protein sequence ID" value="RVX00627.1"/>
    <property type="molecule type" value="Genomic_DNA"/>
</dbReference>